<evidence type="ECO:0000313" key="9">
    <source>
        <dbReference type="Proteomes" id="UP001054902"/>
    </source>
</evidence>
<comment type="subcellular location">
    <subcellularLocation>
        <location evidence="1">Mitochondrion</location>
    </subcellularLocation>
</comment>
<dbReference type="EMBL" id="BLLK01000045">
    <property type="protein sequence ID" value="GFH52449.1"/>
    <property type="molecule type" value="Genomic_DNA"/>
</dbReference>
<evidence type="ECO:0000256" key="4">
    <source>
        <dbReference type="ARBA" id="ARBA00023128"/>
    </source>
</evidence>
<dbReference type="PANTHER" id="PTHR28595">
    <property type="entry name" value="39S RIBOSOMAL PROTEIN L54, MITOCHONDRIAL"/>
    <property type="match status" value="1"/>
</dbReference>
<dbReference type="GO" id="GO:0005762">
    <property type="term" value="C:mitochondrial large ribosomal subunit"/>
    <property type="evidence" value="ECO:0007669"/>
    <property type="project" value="TreeGrafter"/>
</dbReference>
<dbReference type="GO" id="GO:0003735">
    <property type="term" value="F:structural constituent of ribosome"/>
    <property type="evidence" value="ECO:0007669"/>
    <property type="project" value="TreeGrafter"/>
</dbReference>
<evidence type="ECO:0000256" key="1">
    <source>
        <dbReference type="ARBA" id="ARBA00004173"/>
    </source>
</evidence>
<evidence type="ECO:0000256" key="3">
    <source>
        <dbReference type="ARBA" id="ARBA00022980"/>
    </source>
</evidence>
<keyword evidence="9" id="KW-1185">Reference proteome</keyword>
<evidence type="ECO:0000256" key="6">
    <source>
        <dbReference type="ARBA" id="ARBA00033752"/>
    </source>
</evidence>
<dbReference type="Pfam" id="PF08561">
    <property type="entry name" value="Ribosomal_L37"/>
    <property type="match status" value="1"/>
</dbReference>
<keyword evidence="4" id="KW-0496">Mitochondrion</keyword>
<evidence type="ECO:0000256" key="5">
    <source>
        <dbReference type="ARBA" id="ARBA00023274"/>
    </source>
</evidence>
<sequence length="99" mass="11371">MNAVTRLSIRTVSSSSRRQAMKPGTPIAGLDFLKNQDPVVSKERTEYPDWVNKLDKPAKTLAKLRKIDMWSAEEEEQKRFLKLSRRIKIKENNLDAGLS</sequence>
<keyword evidence="3" id="KW-0689">Ribosomal protein</keyword>
<evidence type="ECO:0000256" key="7">
    <source>
        <dbReference type="ARBA" id="ARBA00035179"/>
    </source>
</evidence>
<dbReference type="PANTHER" id="PTHR28595:SF1">
    <property type="entry name" value="LARGE RIBOSOMAL SUBUNIT PROTEIN ML54"/>
    <property type="match status" value="1"/>
</dbReference>
<evidence type="ECO:0000256" key="2">
    <source>
        <dbReference type="ARBA" id="ARBA00022946"/>
    </source>
</evidence>
<gene>
    <name evidence="8" type="ORF">CTEN210_08925</name>
</gene>
<keyword evidence="5" id="KW-0687">Ribonucleoprotein</keyword>
<keyword evidence="2" id="KW-0809">Transit peptide</keyword>
<name>A0AAD3CV47_9STRA</name>
<comment type="similarity">
    <text evidence="6">Belongs to the mitochondrion-specific ribosomal protein mL54 family.</text>
</comment>
<proteinExistence type="inferred from homology"/>
<accession>A0AAD3CV47</accession>
<reference evidence="8 9" key="1">
    <citation type="journal article" date="2021" name="Sci. Rep.">
        <title>The genome of the diatom Chaetoceros tenuissimus carries an ancient integrated fragment of an extant virus.</title>
        <authorList>
            <person name="Hongo Y."/>
            <person name="Kimura K."/>
            <person name="Takaki Y."/>
            <person name="Yoshida Y."/>
            <person name="Baba S."/>
            <person name="Kobayashi G."/>
            <person name="Nagasaki K."/>
            <person name="Hano T."/>
            <person name="Tomaru Y."/>
        </authorList>
    </citation>
    <scope>NUCLEOTIDE SEQUENCE [LARGE SCALE GENOMIC DNA]</scope>
    <source>
        <strain evidence="8 9">NIES-3715</strain>
    </source>
</reference>
<evidence type="ECO:0000313" key="8">
    <source>
        <dbReference type="EMBL" id="GFH52449.1"/>
    </source>
</evidence>
<comment type="caution">
    <text evidence="8">The sequence shown here is derived from an EMBL/GenBank/DDBJ whole genome shotgun (WGS) entry which is preliminary data.</text>
</comment>
<protein>
    <recommendedName>
        <fullName evidence="7">Large ribosomal subunit protein mL54</fullName>
    </recommendedName>
</protein>
<dbReference type="InterPro" id="IPR013870">
    <property type="entry name" value="Ribosomal_mL54"/>
</dbReference>
<organism evidence="8 9">
    <name type="scientific">Chaetoceros tenuissimus</name>
    <dbReference type="NCBI Taxonomy" id="426638"/>
    <lineage>
        <taxon>Eukaryota</taxon>
        <taxon>Sar</taxon>
        <taxon>Stramenopiles</taxon>
        <taxon>Ochrophyta</taxon>
        <taxon>Bacillariophyta</taxon>
        <taxon>Coscinodiscophyceae</taxon>
        <taxon>Chaetocerotophycidae</taxon>
        <taxon>Chaetocerotales</taxon>
        <taxon>Chaetocerotaceae</taxon>
        <taxon>Chaetoceros</taxon>
    </lineage>
</organism>
<dbReference type="Proteomes" id="UP001054902">
    <property type="component" value="Unassembled WGS sequence"/>
</dbReference>
<dbReference type="AlphaFoldDB" id="A0AAD3CV47"/>